<dbReference type="Gene3D" id="1.10.1040.10">
    <property type="entry name" value="N-(1-d-carboxylethyl)-l-norvaline Dehydrogenase, domain 2"/>
    <property type="match status" value="1"/>
</dbReference>
<comment type="caution">
    <text evidence="5">The sequence shown here is derived from an EMBL/GenBank/DDBJ whole genome shotgun (WGS) entry which is preliminary data.</text>
</comment>
<dbReference type="RefSeq" id="WP_209594213.1">
    <property type="nucleotide sequence ID" value="NZ_JAGJCF010000005.1"/>
</dbReference>
<organism evidence="5 6">
    <name type="scientific">Jiella mangrovi</name>
    <dbReference type="NCBI Taxonomy" id="2821407"/>
    <lineage>
        <taxon>Bacteria</taxon>
        <taxon>Pseudomonadati</taxon>
        <taxon>Pseudomonadota</taxon>
        <taxon>Alphaproteobacteria</taxon>
        <taxon>Hyphomicrobiales</taxon>
        <taxon>Aurantimonadaceae</taxon>
        <taxon>Jiella</taxon>
    </lineage>
</organism>
<name>A0ABS4BIJ6_9HYPH</name>
<dbReference type="InterPro" id="IPR013328">
    <property type="entry name" value="6PGD_dom2"/>
</dbReference>
<dbReference type="Gene3D" id="3.40.50.720">
    <property type="entry name" value="NAD(P)-binding Rossmann-like Domain"/>
    <property type="match status" value="1"/>
</dbReference>
<feature type="domain" description="6-phosphogluconate dehydrogenase NADP-binding" evidence="3">
    <location>
        <begin position="2"/>
        <end position="156"/>
    </location>
</feature>
<dbReference type="PROSITE" id="PS00895">
    <property type="entry name" value="3_HYDROXYISOBUT_DH"/>
    <property type="match status" value="1"/>
</dbReference>
<evidence type="ECO:0000256" key="1">
    <source>
        <dbReference type="ARBA" id="ARBA00023002"/>
    </source>
</evidence>
<keyword evidence="1" id="KW-0560">Oxidoreductase</keyword>
<dbReference type="PANTHER" id="PTHR43580">
    <property type="entry name" value="OXIDOREDUCTASE GLYR1-RELATED"/>
    <property type="match status" value="1"/>
</dbReference>
<sequence>MDVAFIGLGQMGSGMADNLVAAGHHVTVWNRDRAKAEPFAARGAKVAADLAAAARAGTAMTMLADDAAVEAVVFGDGGLLAAGPGLFHISCSTVSVDLTARLAAAHADAGQRFASAQVLGRPDVAAAGKLSVIAAGAAEDLDVAQPLFEAIGAGTQRVGDRPVMAAAVKVALNAGIPAIMQMLTEQFRIVAAHGIAADRMAALLLDVNYGNRLIGSYGPIIAEKRFEPAGFPMRLGRKDVGLALAAAGDADLPLTEMIASRMDAIIAADGGEQDWSAIGQ</sequence>
<dbReference type="SUPFAM" id="SSF51735">
    <property type="entry name" value="NAD(P)-binding Rossmann-fold domains"/>
    <property type="match status" value="1"/>
</dbReference>
<protein>
    <submittedName>
        <fullName evidence="5">NAD(P)-dependent oxidoreductase</fullName>
    </submittedName>
</protein>
<dbReference type="EMBL" id="JAGJCF010000005">
    <property type="protein sequence ID" value="MBP0615785.1"/>
    <property type="molecule type" value="Genomic_DNA"/>
</dbReference>
<dbReference type="InterPro" id="IPR008927">
    <property type="entry name" value="6-PGluconate_DH-like_C_sf"/>
</dbReference>
<evidence type="ECO:0000259" key="3">
    <source>
        <dbReference type="Pfam" id="PF03446"/>
    </source>
</evidence>
<dbReference type="InterPro" id="IPR051265">
    <property type="entry name" value="HIBADH-related_NP60_sf"/>
</dbReference>
<proteinExistence type="predicted"/>
<dbReference type="PANTHER" id="PTHR43580:SF2">
    <property type="entry name" value="CYTOKINE-LIKE NUCLEAR FACTOR N-PAC"/>
    <property type="match status" value="1"/>
</dbReference>
<dbReference type="InterPro" id="IPR002204">
    <property type="entry name" value="3-OH-isobutyrate_DH-rel_CS"/>
</dbReference>
<dbReference type="Pfam" id="PF03446">
    <property type="entry name" value="NAD_binding_2"/>
    <property type="match status" value="1"/>
</dbReference>
<dbReference type="InterPro" id="IPR036291">
    <property type="entry name" value="NAD(P)-bd_dom_sf"/>
</dbReference>
<dbReference type="PIRSF" id="PIRSF000103">
    <property type="entry name" value="HIBADH"/>
    <property type="match status" value="1"/>
</dbReference>
<dbReference type="SUPFAM" id="SSF48179">
    <property type="entry name" value="6-phosphogluconate dehydrogenase C-terminal domain-like"/>
    <property type="match status" value="1"/>
</dbReference>
<keyword evidence="2" id="KW-0520">NAD</keyword>
<accession>A0ABS4BIJ6</accession>
<evidence type="ECO:0000313" key="6">
    <source>
        <dbReference type="Proteomes" id="UP000678276"/>
    </source>
</evidence>
<keyword evidence="6" id="KW-1185">Reference proteome</keyword>
<evidence type="ECO:0000259" key="4">
    <source>
        <dbReference type="Pfam" id="PF14833"/>
    </source>
</evidence>
<dbReference type="Pfam" id="PF14833">
    <property type="entry name" value="NAD_binding_11"/>
    <property type="match status" value="1"/>
</dbReference>
<feature type="domain" description="3-hydroxyisobutyrate dehydrogenase-like NAD-binding" evidence="4">
    <location>
        <begin position="166"/>
        <end position="278"/>
    </location>
</feature>
<evidence type="ECO:0000256" key="2">
    <source>
        <dbReference type="ARBA" id="ARBA00023027"/>
    </source>
</evidence>
<dbReference type="InterPro" id="IPR006115">
    <property type="entry name" value="6PGDH_NADP-bd"/>
</dbReference>
<evidence type="ECO:0000313" key="5">
    <source>
        <dbReference type="EMBL" id="MBP0615785.1"/>
    </source>
</evidence>
<reference evidence="5 6" key="1">
    <citation type="submission" date="2021-04" db="EMBL/GenBank/DDBJ databases">
        <title>Whole genome sequence of Jiella sp. KSK16Y-1.</title>
        <authorList>
            <person name="Tuo L."/>
        </authorList>
    </citation>
    <scope>NUCLEOTIDE SEQUENCE [LARGE SCALE GENOMIC DNA]</scope>
    <source>
        <strain evidence="5 6">KSK16Y-1</strain>
    </source>
</reference>
<gene>
    <name evidence="5" type="ORF">J6595_09350</name>
</gene>
<dbReference type="Proteomes" id="UP000678276">
    <property type="component" value="Unassembled WGS sequence"/>
</dbReference>
<dbReference type="InterPro" id="IPR029154">
    <property type="entry name" value="HIBADH-like_NADP-bd"/>
</dbReference>
<dbReference type="InterPro" id="IPR015815">
    <property type="entry name" value="HIBADH-related"/>
</dbReference>